<protein>
    <submittedName>
        <fullName evidence="1">Nucleotide exchange factor GrpE</fullName>
    </submittedName>
</protein>
<evidence type="ECO:0000313" key="1">
    <source>
        <dbReference type="EMBL" id="TKY91749.1"/>
    </source>
</evidence>
<accession>A0AC61SBI2</accession>
<proteinExistence type="predicted"/>
<dbReference type="Proteomes" id="UP000315423">
    <property type="component" value="Unassembled WGS sequence"/>
</dbReference>
<evidence type="ECO:0000313" key="2">
    <source>
        <dbReference type="Proteomes" id="UP000315423"/>
    </source>
</evidence>
<sequence>MTKKNQEKSDKLETQYDKLKEDFKDYIKSNKRKEAKIELEIKKDISKRLLVAIDSLNRIIELDNNDSCEIMKKYSDNTRKNIEIIYNQMLSVLDICSIEPANGDEFNEQRHTAVGLEYGTTYPDNTIFKVIRKGYLIENNIIRPAEVIVMKKSTEQKAIKPGLWGRFLRWVHHAKFGFF</sequence>
<reference evidence="1" key="1">
    <citation type="submission" date="2018-09" db="EMBL/GenBank/DDBJ databases">
        <title>A genomic encyclopedia of anaerobic methanotrophic archaea.</title>
        <authorList>
            <person name="Skennerton C.T."/>
            <person name="Chadwick G.L."/>
            <person name="Laso-Perez R."/>
            <person name="Leu A.O."/>
            <person name="Speth D.R."/>
            <person name="Yu H."/>
            <person name="Morgan-Lang C."/>
            <person name="Hatzenpichler R."/>
            <person name="Goudeau D."/>
            <person name="Malmstrom R."/>
            <person name="Woyke T."/>
            <person name="Hallam S."/>
            <person name="Tyson G.W."/>
            <person name="Wegener G."/>
            <person name="Boetius A."/>
            <person name="Orphan V.J."/>
        </authorList>
    </citation>
    <scope>NUCLEOTIDE SEQUENCE</scope>
    <source>
        <strain evidence="1">CONS3730D10UFb2</strain>
    </source>
</reference>
<organism evidence="1 2">
    <name type="scientific">Candidatus Methanomarinus sp</name>
    <dbReference type="NCBI Taxonomy" id="3386244"/>
    <lineage>
        <taxon>Archaea</taxon>
        <taxon>Methanobacteriati</taxon>
        <taxon>Methanobacteriota</taxon>
        <taxon>Stenosarchaea group</taxon>
        <taxon>Methanomicrobia</taxon>
        <taxon>Methanosarcinales</taxon>
        <taxon>ANME-2 cluster</taxon>
        <taxon>Candidatus Methanocomedenaceae</taxon>
        <taxon>Candidatus Methanomarinus</taxon>
    </lineage>
</organism>
<name>A0AC61SBI2_9EURY</name>
<dbReference type="EMBL" id="QYBA01000135">
    <property type="protein sequence ID" value="TKY91749.1"/>
    <property type="molecule type" value="Genomic_DNA"/>
</dbReference>
<comment type="caution">
    <text evidence="1">The sequence shown here is derived from an EMBL/GenBank/DDBJ whole genome shotgun (WGS) entry which is preliminary data.</text>
</comment>
<gene>
    <name evidence="1" type="primary">grpE</name>
    <name evidence="1" type="ORF">C5S46_04210</name>
</gene>